<keyword evidence="2" id="KW-0472">Membrane</keyword>
<evidence type="ECO:0000256" key="2">
    <source>
        <dbReference type="SAM" id="Phobius"/>
    </source>
</evidence>
<evidence type="ECO:0000313" key="4">
    <source>
        <dbReference type="Proteomes" id="UP000825729"/>
    </source>
</evidence>
<keyword evidence="2" id="KW-1133">Transmembrane helix</keyword>
<comment type="caution">
    <text evidence="3">The sequence shown here is derived from an EMBL/GenBank/DDBJ whole genome shotgun (WGS) entry which is preliminary data.</text>
</comment>
<keyword evidence="2" id="KW-0812">Transmembrane</keyword>
<evidence type="ECO:0000256" key="1">
    <source>
        <dbReference type="SAM" id="MobiDB-lite"/>
    </source>
</evidence>
<feature type="transmembrane region" description="Helical" evidence="2">
    <location>
        <begin position="12"/>
        <end position="38"/>
    </location>
</feature>
<proteinExistence type="predicted"/>
<reference evidence="3 4" key="1">
    <citation type="submission" date="2021-07" db="EMBL/GenBank/DDBJ databases">
        <title>The Aristolochia fimbriata genome: insights into angiosperm evolution, floral development and chemical biosynthesis.</title>
        <authorList>
            <person name="Jiao Y."/>
        </authorList>
    </citation>
    <scope>NUCLEOTIDE SEQUENCE [LARGE SCALE GENOMIC DNA]</scope>
    <source>
        <strain evidence="3">IBCAS-2021</strain>
        <tissue evidence="3">Leaf</tissue>
    </source>
</reference>
<feature type="compositionally biased region" description="Polar residues" evidence="1">
    <location>
        <begin position="59"/>
        <end position="68"/>
    </location>
</feature>
<evidence type="ECO:0000313" key="3">
    <source>
        <dbReference type="EMBL" id="KAG9455647.1"/>
    </source>
</evidence>
<evidence type="ECO:0008006" key="5">
    <source>
        <dbReference type="Google" id="ProtNLM"/>
    </source>
</evidence>
<keyword evidence="4" id="KW-1185">Reference proteome</keyword>
<gene>
    <name evidence="3" type="ORF">H6P81_000155</name>
</gene>
<sequence length="215" mass="23569">MGRRLPTESDPLLHPALITLSIHVVFMAAVVAVVASLCGNRGKKSSKSESSSNRAGEDGNNNAETTPTADAMGLGLEEEESQKVETPTEEVPLYPLPLPQSLRPLPEGHRVPPMKSASTRHLKVSLSVKMPSKITRIRTTAREHRLNKKTDDCIWKKTIILGEKCRVPSVGDEEDFVFDENGNKIVPYTPRTPRSLPVSRSVSLIDQDAVPDKNS</sequence>
<dbReference type="PANTHER" id="PTHR36801">
    <property type="entry name" value="OS06G0150200 PROTEIN"/>
    <property type="match status" value="1"/>
</dbReference>
<protein>
    <recommendedName>
        <fullName evidence="5">Transmembrane protein</fullName>
    </recommendedName>
</protein>
<name>A0AAV7F3G9_ARIFI</name>
<dbReference type="AlphaFoldDB" id="A0AAV7F3G9"/>
<dbReference type="Proteomes" id="UP000825729">
    <property type="component" value="Unassembled WGS sequence"/>
</dbReference>
<accession>A0AAV7F3G9</accession>
<dbReference type="EMBL" id="JAINDJ010000002">
    <property type="protein sequence ID" value="KAG9455647.1"/>
    <property type="molecule type" value="Genomic_DNA"/>
</dbReference>
<feature type="region of interest" description="Disordered" evidence="1">
    <location>
        <begin position="40"/>
        <end position="104"/>
    </location>
</feature>
<dbReference type="PANTHER" id="PTHR36801:SF3">
    <property type="entry name" value="OS06G0150300 PROTEIN"/>
    <property type="match status" value="1"/>
</dbReference>
<organism evidence="3 4">
    <name type="scientific">Aristolochia fimbriata</name>
    <name type="common">White veined hardy Dutchman's pipe vine</name>
    <dbReference type="NCBI Taxonomy" id="158543"/>
    <lineage>
        <taxon>Eukaryota</taxon>
        <taxon>Viridiplantae</taxon>
        <taxon>Streptophyta</taxon>
        <taxon>Embryophyta</taxon>
        <taxon>Tracheophyta</taxon>
        <taxon>Spermatophyta</taxon>
        <taxon>Magnoliopsida</taxon>
        <taxon>Magnoliidae</taxon>
        <taxon>Piperales</taxon>
        <taxon>Aristolochiaceae</taxon>
        <taxon>Aristolochia</taxon>
    </lineage>
</organism>